<name>A0ACD4DE77_9NOCA</name>
<protein>
    <submittedName>
        <fullName evidence="1">Polysaccharide deacetylase family protein</fullName>
    </submittedName>
</protein>
<proteinExistence type="predicted"/>
<organism evidence="1 2">
    <name type="scientific">Rhodococcus sacchari</name>
    <dbReference type="NCBI Taxonomy" id="2962047"/>
    <lineage>
        <taxon>Bacteria</taxon>
        <taxon>Bacillati</taxon>
        <taxon>Actinomycetota</taxon>
        <taxon>Actinomycetes</taxon>
        <taxon>Mycobacteriales</taxon>
        <taxon>Nocardiaceae</taxon>
        <taxon>Rhodococcus</taxon>
    </lineage>
</organism>
<dbReference type="Proteomes" id="UP001156484">
    <property type="component" value="Chromosome"/>
</dbReference>
<evidence type="ECO:0000313" key="2">
    <source>
        <dbReference type="Proteomes" id="UP001156484"/>
    </source>
</evidence>
<gene>
    <name evidence="1" type="ORF">OED52_17075</name>
</gene>
<sequence>MASRRRILVPVAVVLVVLTVAALGGYRLMSSRTFQLFGGLVDRVDTTEKVVALTLDDGPSGLTPEVLQTLEDADVPVTFYVTGRELEERPELGRAMVEAGHELSNHTASHRRMIFVGGGTVAEEIEHTDAAIRAAGFDGEITFRPPYGKKLVALPRYLADHDRTTVMWDVEPDSEAVDTDTIVRTALEQTRPGSIVLLHVMYPSRATSLAAIPGIVDGLRAEGYRFVTVSELLGMRDAD</sequence>
<accession>A0ACD4DE77</accession>
<reference evidence="1" key="1">
    <citation type="submission" date="2022-10" db="EMBL/GenBank/DDBJ databases">
        <title>Rhodococcus ferula Z13 complete genome.</title>
        <authorList>
            <person name="Long X."/>
            <person name="Zang M."/>
        </authorList>
    </citation>
    <scope>NUCLEOTIDE SEQUENCE</scope>
    <source>
        <strain evidence="1">Z13</strain>
    </source>
</reference>
<keyword evidence="2" id="KW-1185">Reference proteome</keyword>
<evidence type="ECO:0000313" key="1">
    <source>
        <dbReference type="EMBL" id="UYP18353.1"/>
    </source>
</evidence>
<dbReference type="EMBL" id="CP107551">
    <property type="protein sequence ID" value="UYP18353.1"/>
    <property type="molecule type" value="Genomic_DNA"/>
</dbReference>